<dbReference type="RefSeq" id="WP_154947513.1">
    <property type="nucleotide sequence ID" value="NZ_CABVHB010000041.1"/>
</dbReference>
<organism evidence="1 2">
    <name type="scientific">Pseudomonas fluorescens</name>
    <dbReference type="NCBI Taxonomy" id="294"/>
    <lineage>
        <taxon>Bacteria</taxon>
        <taxon>Pseudomonadati</taxon>
        <taxon>Pseudomonadota</taxon>
        <taxon>Gammaproteobacteria</taxon>
        <taxon>Pseudomonadales</taxon>
        <taxon>Pseudomonadaceae</taxon>
        <taxon>Pseudomonas</taxon>
    </lineage>
</organism>
<dbReference type="SUPFAM" id="SSF89796">
    <property type="entry name" value="CoA-transferase family III (CaiB/BaiF)"/>
    <property type="match status" value="2"/>
</dbReference>
<gene>
    <name evidence="1" type="primary">frc_1</name>
    <name evidence="1" type="ORF">PS673_04209</name>
</gene>
<reference evidence="1 2" key="1">
    <citation type="submission" date="2019-09" db="EMBL/GenBank/DDBJ databases">
        <authorList>
            <person name="Chandra G."/>
            <person name="Truman W A."/>
        </authorList>
    </citation>
    <scope>NUCLEOTIDE SEQUENCE [LARGE SCALE GENOMIC DNA]</scope>
    <source>
        <strain evidence="1">PS673</strain>
    </source>
</reference>
<protein>
    <submittedName>
        <fullName evidence="1">Formyl-CoA:oxalate CoA-transferase</fullName>
        <ecNumber evidence="1">2.8.3.16</ecNumber>
    </submittedName>
</protein>
<dbReference type="InterPro" id="IPR023606">
    <property type="entry name" value="CoA-Trfase_III_dom_1_sf"/>
</dbReference>
<dbReference type="Proteomes" id="UP000344274">
    <property type="component" value="Unassembled WGS sequence"/>
</dbReference>
<dbReference type="EMBL" id="CABVHB010000041">
    <property type="protein sequence ID" value="VVN19266.1"/>
    <property type="molecule type" value="Genomic_DNA"/>
</dbReference>
<dbReference type="Gene3D" id="3.40.50.10540">
    <property type="entry name" value="Crotonobetainyl-coa:carnitine coa-transferase, domain 1"/>
    <property type="match status" value="1"/>
</dbReference>
<dbReference type="PANTHER" id="PTHR48229:SF1">
    <property type="entry name" value="ALPHA METHYLACYL-COA RACEMASE-RELATED"/>
    <property type="match status" value="1"/>
</dbReference>
<dbReference type="InterPro" id="IPR052985">
    <property type="entry name" value="CoA-trans_III_biosynth/detox"/>
</dbReference>
<name>A0A5E6VY87_PSEFL</name>
<evidence type="ECO:0000313" key="2">
    <source>
        <dbReference type="Proteomes" id="UP000344274"/>
    </source>
</evidence>
<evidence type="ECO:0000313" key="1">
    <source>
        <dbReference type="EMBL" id="VVN19266.1"/>
    </source>
</evidence>
<dbReference type="GO" id="GO:0033608">
    <property type="term" value="F:formyl-CoA transferase activity"/>
    <property type="evidence" value="ECO:0007669"/>
    <property type="project" value="UniProtKB-EC"/>
</dbReference>
<dbReference type="PANTHER" id="PTHR48229">
    <property type="entry name" value="CAIB/BAIF FAMILY ENZYME (AFU_ORTHOLOGUE AFUA_1G05360)-RELATED"/>
    <property type="match status" value="1"/>
</dbReference>
<proteinExistence type="predicted"/>
<keyword evidence="1" id="KW-0808">Transferase</keyword>
<dbReference type="EC" id="2.8.3.16" evidence="1"/>
<accession>A0A5E6VY87</accession>
<sequence>MTDLLTSIQAVLGLPHTPIPFTSSGALPSAFAVTDLACASMAVAGQAASELLHQQTGRLPDLEVDRRLASFWFATSIRPLGWSVPPLWDPIAGDYATRDGWIRLHTNAPHHRAAAESVLGACTDRVAMADKVARWAKSDLEQAVVDAGGCAAEMRTWEQWQVHPQGQAVNAEPLIQFAKHPSQSRQPWTGSVARPLAGIKVLDLTRVLAGPIASRFLAGLGADVLRIDPPTWSEPGVVPEVTLGKRCARLDLNDKSDRAVFECLLKDADILLHGYRADALERLGLGMNERRQLNPGLIDVCLNAYGWSGPWQNRRGFDSLVQMSSGIAEAGMRWKQSDKPVPLPVQALDHATGYLMAASAIRLLAQRLSDGTGGSARLSLARTAKLLIERGPGTIEALRAEDVQDQGLIVEQTPWGPAHRLLAPLKITGTPLQWALPATELGTHRAHWW</sequence>
<dbReference type="AlphaFoldDB" id="A0A5E6VY87"/>
<dbReference type="InterPro" id="IPR003673">
    <property type="entry name" value="CoA-Trfase_fam_III"/>
</dbReference>
<dbReference type="Pfam" id="PF02515">
    <property type="entry name" value="CoA_transf_3"/>
    <property type="match status" value="1"/>
</dbReference>